<organism evidence="1 2">
    <name type="scientific">Pseudomonas granadensis</name>
    <dbReference type="NCBI Taxonomy" id="1421430"/>
    <lineage>
        <taxon>Bacteria</taxon>
        <taxon>Pseudomonadati</taxon>
        <taxon>Pseudomonadota</taxon>
        <taxon>Gammaproteobacteria</taxon>
        <taxon>Pseudomonadales</taxon>
        <taxon>Pseudomonadaceae</taxon>
        <taxon>Pseudomonas</taxon>
    </lineage>
</organism>
<proteinExistence type="predicted"/>
<keyword evidence="2" id="KW-1185">Reference proteome</keyword>
<sequence length="335" mass="37714">MPATLSDAIRFLETQWSSITENKVLGILAELRFKEFLSARDYHFVSGGWIVTPGRPTPGSCDVPALEKICILPRQHRFTWQKDGFQNNLLTPAEMSAYNYFREVRVRTLFASPIEIVEGDFMYPTPSEKKARALYPRPYEMQLQEVSPNGAITSVDPMEVFRLFPRRKGNIGVRCHKINRIDQSAVPWTSASMVSDLFWFEYAKYFFQIDYLFSNNDLDLFVVGPSGASYPVEIKSKAAAKDTALGEWFGIDMGPFAKLTFFTANKRNNDALYVVEEVTAQKDHVQWLGIRFSDLVKSCSWVGQSGGKGMMGGASSTYKIPKAAFMPLAGLLSSL</sequence>
<protein>
    <recommendedName>
        <fullName evidence="3">DUF3883 domain-containing protein</fullName>
    </recommendedName>
</protein>
<gene>
    <name evidence="1" type="ORF">JN757_21310</name>
</gene>
<dbReference type="RefSeq" id="WP_203419162.1">
    <property type="nucleotide sequence ID" value="NZ_CP069352.1"/>
</dbReference>
<reference evidence="1 2" key="2">
    <citation type="submission" date="2021-03" db="EMBL/GenBank/DDBJ databases">
        <title>P. granadensis CT364 genome publication.</title>
        <authorList>
            <person name="Stach J."/>
            <person name="Montero-Calasanz Md.C."/>
        </authorList>
    </citation>
    <scope>NUCLEOTIDE SEQUENCE [LARGE SCALE GENOMIC DNA]</scope>
    <source>
        <strain evidence="1 2">CT364</strain>
    </source>
</reference>
<evidence type="ECO:0000313" key="1">
    <source>
        <dbReference type="EMBL" id="QRK83055.1"/>
    </source>
</evidence>
<name>A0ABX7GCG6_9PSED</name>
<evidence type="ECO:0000313" key="2">
    <source>
        <dbReference type="Proteomes" id="UP000663686"/>
    </source>
</evidence>
<dbReference type="EMBL" id="CP069352">
    <property type="protein sequence ID" value="QRK83055.1"/>
    <property type="molecule type" value="Genomic_DNA"/>
</dbReference>
<evidence type="ECO:0008006" key="3">
    <source>
        <dbReference type="Google" id="ProtNLM"/>
    </source>
</evidence>
<accession>A0ABX7GCG6</accession>
<reference evidence="1 2" key="1">
    <citation type="submission" date="2021-02" db="EMBL/GenBank/DDBJ databases">
        <authorList>
            <person name="Cea Torrescassana E."/>
        </authorList>
    </citation>
    <scope>NUCLEOTIDE SEQUENCE [LARGE SCALE GENOMIC DNA]</scope>
    <source>
        <strain evidence="1 2">CT364</strain>
    </source>
</reference>
<dbReference type="Proteomes" id="UP000663686">
    <property type="component" value="Chromosome"/>
</dbReference>